<accession>A0A543K8Y7</accession>
<organism evidence="1 2">
    <name type="scientific">Roseinatronobacter monicus</name>
    <dbReference type="NCBI Taxonomy" id="393481"/>
    <lineage>
        <taxon>Bacteria</taxon>
        <taxon>Pseudomonadati</taxon>
        <taxon>Pseudomonadota</taxon>
        <taxon>Alphaproteobacteria</taxon>
        <taxon>Rhodobacterales</taxon>
        <taxon>Paracoccaceae</taxon>
        <taxon>Roseinatronobacter</taxon>
    </lineage>
</organism>
<gene>
    <name evidence="1" type="ORF">BD293_0066</name>
</gene>
<reference evidence="1 2" key="1">
    <citation type="submission" date="2019-06" db="EMBL/GenBank/DDBJ databases">
        <title>Genomic Encyclopedia of Archaeal and Bacterial Type Strains, Phase II (KMG-II): from individual species to whole genera.</title>
        <authorList>
            <person name="Goeker M."/>
        </authorList>
    </citation>
    <scope>NUCLEOTIDE SEQUENCE [LARGE SCALE GENOMIC DNA]</scope>
    <source>
        <strain evidence="1 2">DSM 18423</strain>
    </source>
</reference>
<proteinExistence type="predicted"/>
<sequence>MIHILLRPSRILKKRLSYTVAMGCIAAACSNTQYVDMSVSPASLEDSGYEREAPTRSFDVRPSLTAASDKPLSTNNKSLMHVEDEILRRQTEYREIEKTLALRGAAVGAVKGGIIGLLLADAPGGVLGAFLGGSGGYVVSVHAASAVIREHQEYLIRKSSIEDILEAAREDQEATATDANLLNKYQRALEQRPSVIHPNRQVDNDRDKQIAEAVKELRQRAELRHVALQELAPVYADRQGAGEELHSELQKSSRLLQLVRKGYDSLLEGQ</sequence>
<dbReference type="Proteomes" id="UP000320582">
    <property type="component" value="Unassembled WGS sequence"/>
</dbReference>
<evidence type="ECO:0000313" key="2">
    <source>
        <dbReference type="Proteomes" id="UP000320582"/>
    </source>
</evidence>
<name>A0A543K8Y7_9RHOB</name>
<dbReference type="EMBL" id="VFPT01000001">
    <property type="protein sequence ID" value="TQM91512.1"/>
    <property type="molecule type" value="Genomic_DNA"/>
</dbReference>
<comment type="caution">
    <text evidence="1">The sequence shown here is derived from an EMBL/GenBank/DDBJ whole genome shotgun (WGS) entry which is preliminary data.</text>
</comment>
<keyword evidence="2" id="KW-1185">Reference proteome</keyword>
<dbReference type="AlphaFoldDB" id="A0A543K8Y7"/>
<protein>
    <submittedName>
        <fullName evidence="1">Uncharacterized protein</fullName>
    </submittedName>
</protein>
<evidence type="ECO:0000313" key="1">
    <source>
        <dbReference type="EMBL" id="TQM91512.1"/>
    </source>
</evidence>
<dbReference type="PROSITE" id="PS51257">
    <property type="entry name" value="PROKAR_LIPOPROTEIN"/>
    <property type="match status" value="1"/>
</dbReference>